<dbReference type="EMBL" id="JAVRHV010000001">
    <property type="protein sequence ID" value="MDT0551852.1"/>
    <property type="molecule type" value="Genomic_DNA"/>
</dbReference>
<dbReference type="SUPFAM" id="SSF49464">
    <property type="entry name" value="Carboxypeptidase regulatory domain-like"/>
    <property type="match status" value="1"/>
</dbReference>
<keyword evidence="2" id="KW-1185">Reference proteome</keyword>
<sequence>MKIVTRVVFLILTLSFYEGLSQNKLEIEGVINDSQGNPIPYVSVHIPTKQIGTTSTEEGKFYLALDNSNLQETLVVSSMGFKTFTVKIEDFMQQDIATITLQDAVTSLETVEVMSASKSKDYVAEALKESKNTFISDNHELKLIYRRASVEQNVSKFFVEHYMSFVYKGPKSAISRLQVNEARVSADYRIAPEKQWDHAAVYMVSLNPLTGYHGSLKSMDWVKVDDTTYDGEDVMILEGTKKTSGKGKKNKTILYIGFDTNNIYRIENSVGNSVYQYVKNADGKLYLSYHKREYGGQKKISEFYQKGLKLKKPFIHSAIKHEAIVLSVETDKKKFTAQSYEEHNKDMNEVVLPYHPIFWKNLSLPPDTAFYKKIKQELEENYGVPLEKQYNLVNK</sequence>
<proteinExistence type="predicted"/>
<comment type="caution">
    <text evidence="1">The sequence shown here is derived from an EMBL/GenBank/DDBJ whole genome shotgun (WGS) entry which is preliminary data.</text>
</comment>
<dbReference type="Proteomes" id="UP001252186">
    <property type="component" value="Unassembled WGS sequence"/>
</dbReference>
<accession>A0ABU2Y2C6</accession>
<dbReference type="InterPro" id="IPR008969">
    <property type="entry name" value="CarboxyPept-like_regulatory"/>
</dbReference>
<dbReference type="RefSeq" id="WP_311591661.1">
    <property type="nucleotide sequence ID" value="NZ_JAVRHV010000001.1"/>
</dbReference>
<protein>
    <submittedName>
        <fullName evidence="1">Carboxypeptidase-like regulatory domain-containing protein</fullName>
    </submittedName>
</protein>
<organism evidence="1 2">
    <name type="scientific">Urechidicola vernalis</name>
    <dbReference type="NCBI Taxonomy" id="3075600"/>
    <lineage>
        <taxon>Bacteria</taxon>
        <taxon>Pseudomonadati</taxon>
        <taxon>Bacteroidota</taxon>
        <taxon>Flavobacteriia</taxon>
        <taxon>Flavobacteriales</taxon>
        <taxon>Flavobacteriaceae</taxon>
        <taxon>Urechidicola</taxon>
    </lineage>
</organism>
<gene>
    <name evidence="1" type="ORF">RM519_01220</name>
</gene>
<evidence type="ECO:0000313" key="1">
    <source>
        <dbReference type="EMBL" id="MDT0551852.1"/>
    </source>
</evidence>
<dbReference type="Pfam" id="PF13715">
    <property type="entry name" value="CarbopepD_reg_2"/>
    <property type="match status" value="1"/>
</dbReference>
<dbReference type="Gene3D" id="2.60.40.1120">
    <property type="entry name" value="Carboxypeptidase-like, regulatory domain"/>
    <property type="match status" value="1"/>
</dbReference>
<reference evidence="1 2" key="1">
    <citation type="submission" date="2023-09" db="EMBL/GenBank/DDBJ databases">
        <authorList>
            <person name="Rey-Velasco X."/>
        </authorList>
    </citation>
    <scope>NUCLEOTIDE SEQUENCE [LARGE SCALE GENOMIC DNA]</scope>
    <source>
        <strain evidence="1 2">P050</strain>
    </source>
</reference>
<name>A0ABU2Y2C6_9FLAO</name>
<evidence type="ECO:0000313" key="2">
    <source>
        <dbReference type="Proteomes" id="UP001252186"/>
    </source>
</evidence>